<protein>
    <submittedName>
        <fullName evidence="9">C-terminal processing peptidase-3, Serine peptidase</fullName>
        <ecNumber evidence="9">3.4.21.102</ecNumber>
    </submittedName>
</protein>
<dbReference type="GO" id="GO:0004252">
    <property type="term" value="F:serine-type endopeptidase activity"/>
    <property type="evidence" value="ECO:0007669"/>
    <property type="project" value="UniProtKB-EC"/>
</dbReference>
<dbReference type="InterPro" id="IPR029045">
    <property type="entry name" value="ClpP/crotonase-like_dom_sf"/>
</dbReference>
<evidence type="ECO:0000256" key="4">
    <source>
        <dbReference type="ARBA" id="ARBA00022825"/>
    </source>
</evidence>
<evidence type="ECO:0000256" key="5">
    <source>
        <dbReference type="RuleBase" id="RU004404"/>
    </source>
</evidence>
<dbReference type="RefSeq" id="WP_043116447.1">
    <property type="nucleotide sequence ID" value="NZ_JRAA01000001.1"/>
</dbReference>
<evidence type="ECO:0000313" key="9">
    <source>
        <dbReference type="EMBL" id="KHF26656.1"/>
    </source>
</evidence>
<dbReference type="SUPFAM" id="SSF50156">
    <property type="entry name" value="PDZ domain-like"/>
    <property type="match status" value="1"/>
</dbReference>
<keyword evidence="3 5" id="KW-0378">Hydrolase</keyword>
<comment type="similarity">
    <text evidence="1 5">Belongs to the peptidase S41A family.</text>
</comment>
<feature type="domain" description="PDZ" evidence="8">
    <location>
        <begin position="90"/>
        <end position="158"/>
    </location>
</feature>
<dbReference type="EMBL" id="JRAA01000001">
    <property type="protein sequence ID" value="KHF26656.1"/>
    <property type="molecule type" value="Genomic_DNA"/>
</dbReference>
<name>A0A0B0HGP8_SOVGS</name>
<dbReference type="InterPro" id="IPR005151">
    <property type="entry name" value="Tail-specific_protease"/>
</dbReference>
<evidence type="ECO:0000313" key="10">
    <source>
        <dbReference type="Proteomes" id="UP000030856"/>
    </source>
</evidence>
<dbReference type="STRING" id="2340.JV46_23690"/>
<dbReference type="Gene3D" id="3.90.226.10">
    <property type="entry name" value="2-enoyl-CoA Hydratase, Chain A, domain 1"/>
    <property type="match status" value="1"/>
</dbReference>
<evidence type="ECO:0000256" key="6">
    <source>
        <dbReference type="SAM" id="MobiDB-lite"/>
    </source>
</evidence>
<evidence type="ECO:0000256" key="7">
    <source>
        <dbReference type="SAM" id="SignalP"/>
    </source>
</evidence>
<dbReference type="SUPFAM" id="SSF52096">
    <property type="entry name" value="ClpP/crotonase"/>
    <property type="match status" value="1"/>
</dbReference>
<dbReference type="PANTHER" id="PTHR32060:SF30">
    <property type="entry name" value="CARBOXY-TERMINAL PROCESSING PROTEASE CTPA"/>
    <property type="match status" value="1"/>
</dbReference>
<reference evidence="9 10" key="1">
    <citation type="journal article" date="2014" name="BMC Genomics">
        <title>The genome of the intracellular bacterium of the coastal bivalve, Solemya velum: a blueprint for thriving in and out of symbiosis.</title>
        <authorList>
            <person name="Dmytrenko O."/>
            <person name="Russell S.L."/>
            <person name="Loo W.T."/>
            <person name="Fontanez K.M."/>
            <person name="Liao L."/>
            <person name="Roeselers G."/>
            <person name="Sharma R."/>
            <person name="Stewart F.J."/>
            <person name="Newton I.L."/>
            <person name="Woyke T."/>
            <person name="Wu D."/>
            <person name="Lang J.M."/>
            <person name="Eisen J.A."/>
            <person name="Cavanaugh C.M."/>
        </authorList>
    </citation>
    <scope>NUCLEOTIDE SEQUENCE [LARGE SCALE GENOMIC DNA]</scope>
    <source>
        <strain evidence="9 10">WH</strain>
    </source>
</reference>
<comment type="caution">
    <text evidence="9">The sequence shown here is derived from an EMBL/GenBank/DDBJ whole genome shotgun (WGS) entry which is preliminary data.</text>
</comment>
<dbReference type="PROSITE" id="PS50106">
    <property type="entry name" value="PDZ"/>
    <property type="match status" value="1"/>
</dbReference>
<dbReference type="SMART" id="SM00245">
    <property type="entry name" value="TSPc"/>
    <property type="match status" value="1"/>
</dbReference>
<dbReference type="EC" id="3.4.21.102" evidence="9"/>
<dbReference type="CDD" id="cd07560">
    <property type="entry name" value="Peptidase_S41_CPP"/>
    <property type="match status" value="1"/>
</dbReference>
<dbReference type="InterPro" id="IPR055210">
    <property type="entry name" value="CtpA/B_N"/>
</dbReference>
<dbReference type="InterPro" id="IPR036034">
    <property type="entry name" value="PDZ_sf"/>
</dbReference>
<feature type="region of interest" description="Disordered" evidence="6">
    <location>
        <begin position="390"/>
        <end position="425"/>
    </location>
</feature>
<dbReference type="CDD" id="cd06782">
    <property type="entry name" value="cpPDZ_CPP-like"/>
    <property type="match status" value="1"/>
</dbReference>
<evidence type="ECO:0000256" key="3">
    <source>
        <dbReference type="ARBA" id="ARBA00022801"/>
    </source>
</evidence>
<feature type="signal peptide" evidence="7">
    <location>
        <begin position="1"/>
        <end position="23"/>
    </location>
</feature>
<dbReference type="AlphaFoldDB" id="A0A0B0HGP8"/>
<dbReference type="Pfam" id="PF13180">
    <property type="entry name" value="PDZ_2"/>
    <property type="match status" value="1"/>
</dbReference>
<dbReference type="eggNOG" id="COG0793">
    <property type="taxonomic scope" value="Bacteria"/>
</dbReference>
<dbReference type="SMART" id="SM00228">
    <property type="entry name" value="PDZ"/>
    <property type="match status" value="1"/>
</dbReference>
<dbReference type="InterPro" id="IPR004447">
    <property type="entry name" value="Peptidase_S41A"/>
</dbReference>
<sequence length="453" mass="48845">MKKELLLTLSVCIALGIGGFAVAEESAAQAEVEKEEVAPLESLRQFAEVFTRIKQSYVEEVDDDKLIRFAIRGMLDGLDPHSDFVIEDDYEELQENTSGEFGGLGIEVGMEDGFVKVISPIDDTPAAAAGVKAGDLIIRLDDQPVKGMTLNEAVDVMRGKPGTSITLTILRGGADAPVVVEIERDIIRVKSVKGRLLEKAYAYIRISNFQQHTSKDMVKRIDRLREESGGSLNGLILDLRNNPGGVLNGAVAVSDAFITKGEVVYTEGRTKSSMSRFAAKPDDVLDGAPIVVLVNEGSASASEIVAGALQDHQRAIIIGRTTFGKGSVQTVIPVDEKSAVKITTARYFTPNGRSIQAEGIVPDIELQPLTVELKEKKLTLVRESVLSGHLVNHDEEDTDPAQAPANGESGEVEAEPEPEKKESDTPLVVEDFMLNEALNILKGLHILGQHGGE</sequence>
<dbReference type="GO" id="GO:0030288">
    <property type="term" value="C:outer membrane-bounded periplasmic space"/>
    <property type="evidence" value="ECO:0007669"/>
    <property type="project" value="TreeGrafter"/>
</dbReference>
<keyword evidence="4 5" id="KW-0720">Serine protease</keyword>
<keyword evidence="7" id="KW-0732">Signal</keyword>
<dbReference type="Gene3D" id="2.30.42.10">
    <property type="match status" value="1"/>
</dbReference>
<dbReference type="PATRIC" id="fig|2340.3.peg.1170"/>
<organism evidence="9 10">
    <name type="scientific">Solemya velum gill symbiont</name>
    <dbReference type="NCBI Taxonomy" id="2340"/>
    <lineage>
        <taxon>Bacteria</taxon>
        <taxon>Pseudomonadati</taxon>
        <taxon>Pseudomonadota</taxon>
        <taxon>Gammaproteobacteria</taxon>
        <taxon>sulfur-oxidizing symbionts</taxon>
    </lineage>
</organism>
<dbReference type="Proteomes" id="UP000030856">
    <property type="component" value="Unassembled WGS sequence"/>
</dbReference>
<dbReference type="PANTHER" id="PTHR32060">
    <property type="entry name" value="TAIL-SPECIFIC PROTEASE"/>
    <property type="match status" value="1"/>
</dbReference>
<gene>
    <name evidence="9" type="ORF">JV46_23690</name>
</gene>
<dbReference type="GO" id="GO:0006508">
    <property type="term" value="P:proteolysis"/>
    <property type="evidence" value="ECO:0007669"/>
    <property type="project" value="UniProtKB-KW"/>
</dbReference>
<dbReference type="FunFam" id="3.90.226.10:FF:000029">
    <property type="entry name" value="Peptidase, S41 family"/>
    <property type="match status" value="1"/>
</dbReference>
<dbReference type="FunFam" id="2.30.42.10:FF:000063">
    <property type="entry name" value="Peptidase, S41 family"/>
    <property type="match status" value="1"/>
</dbReference>
<evidence type="ECO:0000259" key="8">
    <source>
        <dbReference type="PROSITE" id="PS50106"/>
    </source>
</evidence>
<dbReference type="NCBIfam" id="TIGR00225">
    <property type="entry name" value="prc"/>
    <property type="match status" value="1"/>
</dbReference>
<dbReference type="InterPro" id="IPR001478">
    <property type="entry name" value="PDZ"/>
</dbReference>
<evidence type="ECO:0000256" key="2">
    <source>
        <dbReference type="ARBA" id="ARBA00022670"/>
    </source>
</evidence>
<accession>A0A0B0HGP8</accession>
<dbReference type="GO" id="GO:0007165">
    <property type="term" value="P:signal transduction"/>
    <property type="evidence" value="ECO:0007669"/>
    <property type="project" value="TreeGrafter"/>
</dbReference>
<evidence type="ECO:0000256" key="1">
    <source>
        <dbReference type="ARBA" id="ARBA00009179"/>
    </source>
</evidence>
<dbReference type="Gene3D" id="3.30.750.44">
    <property type="match status" value="1"/>
</dbReference>
<feature type="chain" id="PRO_5002055459" evidence="7">
    <location>
        <begin position="24"/>
        <end position="453"/>
    </location>
</feature>
<keyword evidence="2 5" id="KW-0645">Protease</keyword>
<dbReference type="Pfam" id="PF03572">
    <property type="entry name" value="Peptidase_S41"/>
    <property type="match status" value="1"/>
</dbReference>
<proteinExistence type="inferred from homology"/>
<dbReference type="Pfam" id="PF22694">
    <property type="entry name" value="CtpB_N-like"/>
    <property type="match status" value="1"/>
</dbReference>
<keyword evidence="10" id="KW-1185">Reference proteome</keyword>